<keyword evidence="3" id="KW-1185">Reference proteome</keyword>
<feature type="domain" description="MAE-28990/MAE-18760-like HEPN" evidence="1">
    <location>
        <begin position="2"/>
        <end position="242"/>
    </location>
</feature>
<evidence type="ECO:0000313" key="3">
    <source>
        <dbReference type="Proteomes" id="UP001302949"/>
    </source>
</evidence>
<dbReference type="InterPro" id="IPR040788">
    <property type="entry name" value="HEPN_MAE_28990"/>
</dbReference>
<dbReference type="RefSeq" id="WP_323295038.1">
    <property type="nucleotide sequence ID" value="NZ_JAYFUM010000001.1"/>
</dbReference>
<dbReference type="Pfam" id="PF18737">
    <property type="entry name" value="HEPN_MAE_28990"/>
    <property type="match status" value="1"/>
</dbReference>
<accession>A0ABU5Q615</accession>
<organism evidence="2 3">
    <name type="scientific">Arcicella rigui</name>
    <dbReference type="NCBI Taxonomy" id="797020"/>
    <lineage>
        <taxon>Bacteria</taxon>
        <taxon>Pseudomonadati</taxon>
        <taxon>Bacteroidota</taxon>
        <taxon>Cytophagia</taxon>
        <taxon>Cytophagales</taxon>
        <taxon>Flectobacillaceae</taxon>
        <taxon>Arcicella</taxon>
    </lineage>
</organism>
<sequence length="244" mass="28571">MLRDEFDTRVSEIEKYFLLLQKIEGDYKIITDFNRTEDFRIDDDLSKILKANGFLLLYNLIESTLFNSVVEIFDELKTNGITYNAISSELKKFWLKTKYRNQEEETHLNTSQKFYDYVEEIVKNLPIELIVNRIDYGGSIDAKKIKDFSNDLGLSFNDNNYKSYPNGKAFSIIRDYRNKLAHGSNSFASIGKDHTFKGKTKKGDNNEDIVTEFGLEHFKKFTIEHLTAFVYSVESYINNELYRA</sequence>
<evidence type="ECO:0000313" key="2">
    <source>
        <dbReference type="EMBL" id="MEA5137874.1"/>
    </source>
</evidence>
<reference evidence="2 3" key="1">
    <citation type="submission" date="2023-12" db="EMBL/GenBank/DDBJ databases">
        <title>Novel species of the genus Arcicella isolated from rivers.</title>
        <authorList>
            <person name="Lu H."/>
        </authorList>
    </citation>
    <scope>NUCLEOTIDE SEQUENCE [LARGE SCALE GENOMIC DNA]</scope>
    <source>
        <strain evidence="2 3">KCTC 23307</strain>
    </source>
</reference>
<name>A0ABU5Q615_9BACT</name>
<dbReference type="Proteomes" id="UP001302949">
    <property type="component" value="Unassembled WGS sequence"/>
</dbReference>
<proteinExistence type="predicted"/>
<dbReference type="EMBL" id="JAYFUM010000001">
    <property type="protein sequence ID" value="MEA5137874.1"/>
    <property type="molecule type" value="Genomic_DNA"/>
</dbReference>
<gene>
    <name evidence="2" type="ORF">VB248_01940</name>
</gene>
<comment type="caution">
    <text evidence="2">The sequence shown here is derived from an EMBL/GenBank/DDBJ whole genome shotgun (WGS) entry which is preliminary data.</text>
</comment>
<evidence type="ECO:0000259" key="1">
    <source>
        <dbReference type="Pfam" id="PF18737"/>
    </source>
</evidence>
<protein>
    <submittedName>
        <fullName evidence="2">MAE_28990/MAE_18760 family HEPN-like nuclease</fullName>
    </submittedName>
</protein>